<evidence type="ECO:0000256" key="1">
    <source>
        <dbReference type="SAM" id="Phobius"/>
    </source>
</evidence>
<keyword evidence="1" id="KW-0472">Membrane</keyword>
<keyword evidence="3" id="KW-1185">Reference proteome</keyword>
<gene>
    <name evidence="2" type="ORF">NCTC10184_00647</name>
</gene>
<evidence type="ECO:0000313" key="3">
    <source>
        <dbReference type="Proteomes" id="UP000290876"/>
    </source>
</evidence>
<protein>
    <submittedName>
        <fullName evidence="2">Uncharacterized protein</fullName>
    </submittedName>
</protein>
<dbReference type="KEGG" id="mcob:NCTC10184_00647"/>
<organism evidence="2 3">
    <name type="scientific">Mycoplasmopsis columbinasalis</name>
    <dbReference type="NCBI Taxonomy" id="114880"/>
    <lineage>
        <taxon>Bacteria</taxon>
        <taxon>Bacillati</taxon>
        <taxon>Mycoplasmatota</taxon>
        <taxon>Mycoplasmoidales</taxon>
        <taxon>Metamycoplasmataceae</taxon>
        <taxon>Mycoplasmopsis</taxon>
    </lineage>
</organism>
<feature type="transmembrane region" description="Helical" evidence="1">
    <location>
        <begin position="12"/>
        <end position="41"/>
    </location>
</feature>
<dbReference type="AlphaFoldDB" id="A0A449BBI1"/>
<reference evidence="2 3" key="1">
    <citation type="submission" date="2019-01" db="EMBL/GenBank/DDBJ databases">
        <authorList>
            <consortium name="Pathogen Informatics"/>
        </authorList>
    </citation>
    <scope>NUCLEOTIDE SEQUENCE [LARGE SCALE GENOMIC DNA]</scope>
    <source>
        <strain evidence="2 3">NCTC10184</strain>
    </source>
</reference>
<proteinExistence type="predicted"/>
<dbReference type="EMBL" id="LR215043">
    <property type="protein sequence ID" value="VEU78403.1"/>
    <property type="molecule type" value="Genomic_DNA"/>
</dbReference>
<name>A0A449BBI1_9BACT</name>
<sequence>MRLQKLKTSVIIYGFSYYGLNIATYALTLFTGIIGTIFLAGASSYLNPNPYKSWLNANSSYIITITIVNSLTSLCTGLLSFFVVNLKYQEKMLQLSKMKFEYIFYLNRQGYYLNLTPAIATHLFYKRVLVILNLDRYKRDFFEHTVLDENFTRGKYGKYINTINHKVEKHD</sequence>
<keyword evidence="1" id="KW-0812">Transmembrane</keyword>
<evidence type="ECO:0000313" key="2">
    <source>
        <dbReference type="EMBL" id="VEU78403.1"/>
    </source>
</evidence>
<keyword evidence="1" id="KW-1133">Transmembrane helix</keyword>
<feature type="transmembrane region" description="Helical" evidence="1">
    <location>
        <begin position="61"/>
        <end position="84"/>
    </location>
</feature>
<dbReference type="Proteomes" id="UP000290876">
    <property type="component" value="Chromosome"/>
</dbReference>
<accession>A0A449BBI1</accession>